<evidence type="ECO:0000313" key="2">
    <source>
        <dbReference type="Proteomes" id="UP000036367"/>
    </source>
</evidence>
<proteinExistence type="predicted"/>
<dbReference type="AlphaFoldDB" id="A0A0J1BI45"/>
<gene>
    <name evidence="1" type="ORF">RISK_001436</name>
</gene>
<dbReference type="Proteomes" id="UP000036367">
    <property type="component" value="Unassembled WGS sequence"/>
</dbReference>
<evidence type="ECO:0000313" key="1">
    <source>
        <dbReference type="EMBL" id="KLU06225.1"/>
    </source>
</evidence>
<dbReference type="STRING" id="595434.RISK_001436"/>
<sequence>MGEKGATQLENRDPPWASTLAAVAQNTIRVREKITGGVSKPD</sequence>
<name>A0A0J1BI45_RHOIS</name>
<organism evidence="1 2">
    <name type="scientific">Rhodopirellula islandica</name>
    <dbReference type="NCBI Taxonomy" id="595434"/>
    <lineage>
        <taxon>Bacteria</taxon>
        <taxon>Pseudomonadati</taxon>
        <taxon>Planctomycetota</taxon>
        <taxon>Planctomycetia</taxon>
        <taxon>Pirellulales</taxon>
        <taxon>Pirellulaceae</taxon>
        <taxon>Rhodopirellula</taxon>
    </lineage>
</organism>
<protein>
    <submittedName>
        <fullName evidence="1">Uncharacterized protein</fullName>
    </submittedName>
</protein>
<accession>A0A0J1BI45</accession>
<dbReference type="EMBL" id="LECT01000015">
    <property type="protein sequence ID" value="KLU06225.1"/>
    <property type="molecule type" value="Genomic_DNA"/>
</dbReference>
<comment type="caution">
    <text evidence="1">The sequence shown here is derived from an EMBL/GenBank/DDBJ whole genome shotgun (WGS) entry which is preliminary data.</text>
</comment>
<reference evidence="1" key="1">
    <citation type="submission" date="2015-05" db="EMBL/GenBank/DDBJ databases">
        <title>Permanent draft genome of Rhodopirellula islandicus K833.</title>
        <authorList>
            <person name="Kizina J."/>
            <person name="Richter M."/>
            <person name="Glockner F.O."/>
            <person name="Harder J."/>
        </authorList>
    </citation>
    <scope>NUCLEOTIDE SEQUENCE [LARGE SCALE GENOMIC DNA]</scope>
    <source>
        <strain evidence="1">K833</strain>
    </source>
</reference>
<keyword evidence="2" id="KW-1185">Reference proteome</keyword>
<dbReference type="PATRIC" id="fig|595434.4.peg.1374"/>